<dbReference type="Pfam" id="PF12833">
    <property type="entry name" value="HTH_18"/>
    <property type="match status" value="1"/>
</dbReference>
<dbReference type="EMBL" id="QJVJ01000002">
    <property type="protein sequence ID" value="PYI56647.1"/>
    <property type="molecule type" value="Genomic_DNA"/>
</dbReference>
<organism evidence="5 6">
    <name type="scientific">Paenibacillus flagellatus</name>
    <dbReference type="NCBI Taxonomy" id="2211139"/>
    <lineage>
        <taxon>Bacteria</taxon>
        <taxon>Bacillati</taxon>
        <taxon>Bacillota</taxon>
        <taxon>Bacilli</taxon>
        <taxon>Bacillales</taxon>
        <taxon>Paenibacillaceae</taxon>
        <taxon>Paenibacillus</taxon>
    </lineage>
</organism>
<sequence length="139" mass="15888">MHLLVQELRPSAHRPSVADVFEAVKTHLEQEFAQDVKVRDLADKFAISATYLRRLFLQRLGMTPKHYLQQVRNEHACRYLTYTGMSMKDVARACGYADEFHFSKAFRRMNGRSPSDYRLHASAARSERMITAPTSGGPA</sequence>
<dbReference type="PANTHER" id="PTHR43280">
    <property type="entry name" value="ARAC-FAMILY TRANSCRIPTIONAL REGULATOR"/>
    <property type="match status" value="1"/>
</dbReference>
<dbReference type="AlphaFoldDB" id="A0A2V5KWF4"/>
<protein>
    <recommendedName>
        <fullName evidence="4">HTH araC/xylS-type domain-containing protein</fullName>
    </recommendedName>
</protein>
<reference evidence="5 6" key="1">
    <citation type="submission" date="2018-05" db="EMBL/GenBank/DDBJ databases">
        <title>Paenibacillus flagellatus sp. nov., isolated from selenium mineral soil.</title>
        <authorList>
            <person name="Dai X."/>
        </authorList>
    </citation>
    <scope>NUCLEOTIDE SEQUENCE [LARGE SCALE GENOMIC DNA]</scope>
    <source>
        <strain evidence="5 6">DXL2</strain>
    </source>
</reference>
<accession>A0A2V5KWF4</accession>
<dbReference type="OrthoDB" id="2615714at2"/>
<proteinExistence type="predicted"/>
<evidence type="ECO:0000256" key="2">
    <source>
        <dbReference type="ARBA" id="ARBA00023125"/>
    </source>
</evidence>
<dbReference type="Proteomes" id="UP000247476">
    <property type="component" value="Unassembled WGS sequence"/>
</dbReference>
<dbReference type="PRINTS" id="PR00032">
    <property type="entry name" value="HTHARAC"/>
</dbReference>
<dbReference type="GO" id="GO:0003700">
    <property type="term" value="F:DNA-binding transcription factor activity"/>
    <property type="evidence" value="ECO:0007669"/>
    <property type="project" value="InterPro"/>
</dbReference>
<dbReference type="PANTHER" id="PTHR43280:SF28">
    <property type="entry name" value="HTH-TYPE TRANSCRIPTIONAL ACTIVATOR RHAS"/>
    <property type="match status" value="1"/>
</dbReference>
<evidence type="ECO:0000256" key="1">
    <source>
        <dbReference type="ARBA" id="ARBA00023015"/>
    </source>
</evidence>
<keyword evidence="6" id="KW-1185">Reference proteome</keyword>
<dbReference type="InterPro" id="IPR009057">
    <property type="entry name" value="Homeodomain-like_sf"/>
</dbReference>
<dbReference type="SMART" id="SM00342">
    <property type="entry name" value="HTH_ARAC"/>
    <property type="match status" value="1"/>
</dbReference>
<dbReference type="SUPFAM" id="SSF46689">
    <property type="entry name" value="Homeodomain-like"/>
    <property type="match status" value="2"/>
</dbReference>
<keyword evidence="1" id="KW-0805">Transcription regulation</keyword>
<dbReference type="InterPro" id="IPR018060">
    <property type="entry name" value="HTH_AraC"/>
</dbReference>
<dbReference type="GO" id="GO:0043565">
    <property type="term" value="F:sequence-specific DNA binding"/>
    <property type="evidence" value="ECO:0007669"/>
    <property type="project" value="InterPro"/>
</dbReference>
<evidence type="ECO:0000259" key="4">
    <source>
        <dbReference type="PROSITE" id="PS01124"/>
    </source>
</evidence>
<dbReference type="InterPro" id="IPR020449">
    <property type="entry name" value="Tscrpt_reg_AraC-type_HTH"/>
</dbReference>
<name>A0A2V5KWF4_9BACL</name>
<dbReference type="Gene3D" id="1.10.10.60">
    <property type="entry name" value="Homeodomain-like"/>
    <property type="match status" value="2"/>
</dbReference>
<evidence type="ECO:0000313" key="5">
    <source>
        <dbReference type="EMBL" id="PYI56647.1"/>
    </source>
</evidence>
<evidence type="ECO:0000313" key="6">
    <source>
        <dbReference type="Proteomes" id="UP000247476"/>
    </source>
</evidence>
<keyword evidence="3" id="KW-0804">Transcription</keyword>
<comment type="caution">
    <text evidence="5">The sequence shown here is derived from an EMBL/GenBank/DDBJ whole genome shotgun (WGS) entry which is preliminary data.</text>
</comment>
<evidence type="ECO:0000256" key="3">
    <source>
        <dbReference type="ARBA" id="ARBA00023163"/>
    </source>
</evidence>
<dbReference type="PROSITE" id="PS01124">
    <property type="entry name" value="HTH_ARAC_FAMILY_2"/>
    <property type="match status" value="1"/>
</dbReference>
<feature type="domain" description="HTH araC/xylS-type" evidence="4">
    <location>
        <begin position="22"/>
        <end position="120"/>
    </location>
</feature>
<gene>
    <name evidence="5" type="ORF">DLM86_04385</name>
</gene>
<keyword evidence="2" id="KW-0238">DNA-binding</keyword>